<dbReference type="InterPro" id="IPR001387">
    <property type="entry name" value="Cro/C1-type_HTH"/>
</dbReference>
<name>A0A7W3N5J4_9ACTN</name>
<accession>A0A7W3N5J4</accession>
<protein>
    <submittedName>
        <fullName evidence="2">Transcriptional regulator with XRE-family HTH domain</fullName>
    </submittedName>
</protein>
<dbReference type="RefSeq" id="WP_182708333.1">
    <property type="nucleotide sequence ID" value="NZ_JACJII010000001.1"/>
</dbReference>
<dbReference type="SMART" id="SM00530">
    <property type="entry name" value="HTH_XRE"/>
    <property type="match status" value="1"/>
</dbReference>
<dbReference type="InterPro" id="IPR010982">
    <property type="entry name" value="Lambda_DNA-bd_dom_sf"/>
</dbReference>
<dbReference type="Proteomes" id="UP000539313">
    <property type="component" value="Unassembled WGS sequence"/>
</dbReference>
<reference evidence="2 3" key="1">
    <citation type="submission" date="2020-08" db="EMBL/GenBank/DDBJ databases">
        <title>Sequencing the genomes of 1000 actinobacteria strains.</title>
        <authorList>
            <person name="Klenk H.-P."/>
        </authorList>
    </citation>
    <scope>NUCLEOTIDE SEQUENCE [LARGE SCALE GENOMIC DNA]</scope>
    <source>
        <strain evidence="2 3">DSM 45823</strain>
    </source>
</reference>
<dbReference type="Pfam" id="PF19054">
    <property type="entry name" value="DUF5753"/>
    <property type="match status" value="1"/>
</dbReference>
<proteinExistence type="predicted"/>
<sequence length="279" mass="31693">MPNLKEPPNPKTSMWALIAYYLRKSRLRRKQTGEDVARILNISPSQLSKLEHDIVRLSEDQAEVLDRAWETDGLFALLVHYATSTHDPQWFAGYLELERKAEIIRIFEPHVIPGLLQTEGYARALLATSFRRDRESILKDRLARQTILSQPDPPYMSVLISQNALEWPVGSPQIMRDQLDHLLKLSEEPTFMIRVIPRSWEVGAYPGLDGGFRLMTADSYGDVAYAASPEGGRLVRSPSEIRSYTVRFDHIAGNALPEAASRELMGQIRDAFHAQLAQE</sequence>
<dbReference type="SUPFAM" id="SSF47413">
    <property type="entry name" value="lambda repressor-like DNA-binding domains"/>
    <property type="match status" value="1"/>
</dbReference>
<dbReference type="EMBL" id="JACJII010000001">
    <property type="protein sequence ID" value="MBA9007930.1"/>
    <property type="molecule type" value="Genomic_DNA"/>
</dbReference>
<comment type="caution">
    <text evidence="2">The sequence shown here is derived from an EMBL/GenBank/DDBJ whole genome shotgun (WGS) entry which is preliminary data.</text>
</comment>
<feature type="domain" description="HTH cro/C1-type" evidence="1">
    <location>
        <begin position="21"/>
        <end position="76"/>
    </location>
</feature>
<organism evidence="2 3">
    <name type="scientific">Thermomonospora cellulosilytica</name>
    <dbReference type="NCBI Taxonomy" id="1411118"/>
    <lineage>
        <taxon>Bacteria</taxon>
        <taxon>Bacillati</taxon>
        <taxon>Actinomycetota</taxon>
        <taxon>Actinomycetes</taxon>
        <taxon>Streptosporangiales</taxon>
        <taxon>Thermomonosporaceae</taxon>
        <taxon>Thermomonospora</taxon>
    </lineage>
</organism>
<dbReference type="AlphaFoldDB" id="A0A7W3N5J4"/>
<gene>
    <name evidence="2" type="ORF">HNR21_006812</name>
</gene>
<evidence type="ECO:0000259" key="1">
    <source>
        <dbReference type="SMART" id="SM00530"/>
    </source>
</evidence>
<evidence type="ECO:0000313" key="2">
    <source>
        <dbReference type="EMBL" id="MBA9007930.1"/>
    </source>
</evidence>
<dbReference type="GO" id="GO:0003677">
    <property type="term" value="F:DNA binding"/>
    <property type="evidence" value="ECO:0007669"/>
    <property type="project" value="InterPro"/>
</dbReference>
<dbReference type="CDD" id="cd00093">
    <property type="entry name" value="HTH_XRE"/>
    <property type="match status" value="1"/>
</dbReference>
<dbReference type="InterPro" id="IPR043917">
    <property type="entry name" value="DUF5753"/>
</dbReference>
<evidence type="ECO:0000313" key="3">
    <source>
        <dbReference type="Proteomes" id="UP000539313"/>
    </source>
</evidence>
<keyword evidence="3" id="KW-1185">Reference proteome</keyword>